<comment type="cofactor">
    <cofactor evidence="2">
        <name>Mg(2+)</name>
        <dbReference type="ChEBI" id="CHEBI:18420"/>
    </cofactor>
</comment>
<name>A0ABS6SFA0_9SPHN</name>
<dbReference type="PANTHER" id="PTHR12992:SF11">
    <property type="entry name" value="MITOCHONDRIAL COENZYME A DIPHOSPHATASE NUDT8"/>
    <property type="match status" value="1"/>
</dbReference>
<protein>
    <submittedName>
        <fullName evidence="8">CoA pyrophosphatase</fullName>
    </submittedName>
</protein>
<dbReference type="InterPro" id="IPR000086">
    <property type="entry name" value="NUDIX_hydrolase_dom"/>
</dbReference>
<dbReference type="CDD" id="cd03426">
    <property type="entry name" value="NUDIX_CoAse_Nudt7"/>
    <property type="match status" value="1"/>
</dbReference>
<dbReference type="NCBIfam" id="NF007980">
    <property type="entry name" value="PRK10707.1"/>
    <property type="match status" value="1"/>
</dbReference>
<evidence type="ECO:0000256" key="5">
    <source>
        <dbReference type="ARBA" id="ARBA00022842"/>
    </source>
</evidence>
<comment type="cofactor">
    <cofactor evidence="1">
        <name>Mn(2+)</name>
        <dbReference type="ChEBI" id="CHEBI:29035"/>
    </cofactor>
</comment>
<dbReference type="RefSeq" id="WP_218445911.1">
    <property type="nucleotide sequence ID" value="NZ_JAGSPA010000003.1"/>
</dbReference>
<dbReference type="PROSITE" id="PS51462">
    <property type="entry name" value="NUDIX"/>
    <property type="match status" value="1"/>
</dbReference>
<dbReference type="Proteomes" id="UP000722336">
    <property type="component" value="Unassembled WGS sequence"/>
</dbReference>
<dbReference type="PANTHER" id="PTHR12992">
    <property type="entry name" value="NUDIX HYDROLASE"/>
    <property type="match status" value="1"/>
</dbReference>
<keyword evidence="5" id="KW-0460">Magnesium</keyword>
<gene>
    <name evidence="8" type="ORF">KCG44_09825</name>
</gene>
<dbReference type="EMBL" id="JAGSPA010000003">
    <property type="protein sequence ID" value="MBV7257079.1"/>
    <property type="molecule type" value="Genomic_DNA"/>
</dbReference>
<accession>A0ABS6SFA0</accession>
<sequence length="198" mass="21603">MIPPDEIRKRLAGYRPGSLDANLTADDYGQQLEGLKPASVLIPIIAHDDEPTLLMTVRNARMKRHAGQVAFPGGRTDPGETAVEAALREAEEEVALSRDAVEVIGELDEYATGTGYRITPIVGIISPGQRLLANEAEVSDIFELPLNRALDGQFHIADEAEWGGVMRQYYRVDWGPQNVWGATAGIIVNFARILAALK</sequence>
<evidence type="ECO:0000256" key="2">
    <source>
        <dbReference type="ARBA" id="ARBA00001946"/>
    </source>
</evidence>
<dbReference type="InterPro" id="IPR045121">
    <property type="entry name" value="CoAse"/>
</dbReference>
<feature type="domain" description="Nudix hydrolase" evidence="7">
    <location>
        <begin position="35"/>
        <end position="170"/>
    </location>
</feature>
<keyword evidence="6" id="KW-0464">Manganese</keyword>
<keyword evidence="3" id="KW-0479">Metal-binding</keyword>
<proteinExistence type="predicted"/>
<evidence type="ECO:0000256" key="6">
    <source>
        <dbReference type="ARBA" id="ARBA00023211"/>
    </source>
</evidence>
<evidence type="ECO:0000256" key="4">
    <source>
        <dbReference type="ARBA" id="ARBA00022801"/>
    </source>
</evidence>
<evidence type="ECO:0000256" key="1">
    <source>
        <dbReference type="ARBA" id="ARBA00001936"/>
    </source>
</evidence>
<evidence type="ECO:0000313" key="9">
    <source>
        <dbReference type="Proteomes" id="UP000722336"/>
    </source>
</evidence>
<keyword evidence="4" id="KW-0378">Hydrolase</keyword>
<dbReference type="Pfam" id="PF00293">
    <property type="entry name" value="NUDIX"/>
    <property type="match status" value="1"/>
</dbReference>
<keyword evidence="9" id="KW-1185">Reference proteome</keyword>
<organism evidence="8 9">
    <name type="scientific">Pacificimonas pallii</name>
    <dbReference type="NCBI Taxonomy" id="2827236"/>
    <lineage>
        <taxon>Bacteria</taxon>
        <taxon>Pseudomonadati</taxon>
        <taxon>Pseudomonadota</taxon>
        <taxon>Alphaproteobacteria</taxon>
        <taxon>Sphingomonadales</taxon>
        <taxon>Sphingosinicellaceae</taxon>
        <taxon>Pacificimonas</taxon>
    </lineage>
</organism>
<evidence type="ECO:0000256" key="3">
    <source>
        <dbReference type="ARBA" id="ARBA00022723"/>
    </source>
</evidence>
<comment type="caution">
    <text evidence="8">The sequence shown here is derived from an EMBL/GenBank/DDBJ whole genome shotgun (WGS) entry which is preliminary data.</text>
</comment>
<evidence type="ECO:0000313" key="8">
    <source>
        <dbReference type="EMBL" id="MBV7257079.1"/>
    </source>
</evidence>
<evidence type="ECO:0000259" key="7">
    <source>
        <dbReference type="PROSITE" id="PS51462"/>
    </source>
</evidence>
<reference evidence="8 9" key="1">
    <citation type="submission" date="2021-04" db="EMBL/GenBank/DDBJ databases">
        <authorList>
            <person name="Pira H."/>
            <person name="Risdian C."/>
            <person name="Wink J."/>
        </authorList>
    </citation>
    <scope>NUCLEOTIDE SEQUENCE [LARGE SCALE GENOMIC DNA]</scope>
    <source>
        <strain evidence="8 9">WHA3</strain>
    </source>
</reference>